<dbReference type="InterPro" id="IPR019557">
    <property type="entry name" value="AminoTfrase-like_pln_mobile"/>
</dbReference>
<reference evidence="2 3" key="1">
    <citation type="submission" date="2023-03" db="EMBL/GenBank/DDBJ databases">
        <title>WGS of Gossypium arboreum.</title>
        <authorList>
            <person name="Yu D."/>
        </authorList>
    </citation>
    <scope>NUCLEOTIDE SEQUENCE [LARGE SCALE GENOMIC DNA]</scope>
    <source>
        <tissue evidence="2">Leaf</tissue>
    </source>
</reference>
<organism evidence="2 3">
    <name type="scientific">Gossypium arboreum</name>
    <name type="common">Tree cotton</name>
    <name type="synonym">Gossypium nanking</name>
    <dbReference type="NCBI Taxonomy" id="29729"/>
    <lineage>
        <taxon>Eukaryota</taxon>
        <taxon>Viridiplantae</taxon>
        <taxon>Streptophyta</taxon>
        <taxon>Embryophyta</taxon>
        <taxon>Tracheophyta</taxon>
        <taxon>Spermatophyta</taxon>
        <taxon>Magnoliopsida</taxon>
        <taxon>eudicotyledons</taxon>
        <taxon>Gunneridae</taxon>
        <taxon>Pentapetalae</taxon>
        <taxon>rosids</taxon>
        <taxon>malvids</taxon>
        <taxon>Malvales</taxon>
        <taxon>Malvaceae</taxon>
        <taxon>Malvoideae</taxon>
        <taxon>Gossypium</taxon>
    </lineage>
</organism>
<evidence type="ECO:0000313" key="3">
    <source>
        <dbReference type="Proteomes" id="UP001358586"/>
    </source>
</evidence>
<name>A0ABR0QY83_GOSAR</name>
<proteinExistence type="predicted"/>
<dbReference type="PANTHER" id="PTHR46033:SF8">
    <property type="entry name" value="PROTEIN MAINTENANCE OF MERISTEMS-LIKE"/>
    <property type="match status" value="1"/>
</dbReference>
<comment type="caution">
    <text evidence="2">The sequence shown here is derived from an EMBL/GenBank/DDBJ whole genome shotgun (WGS) entry which is preliminary data.</text>
</comment>
<evidence type="ECO:0000259" key="1">
    <source>
        <dbReference type="Pfam" id="PF10536"/>
    </source>
</evidence>
<dbReference type="Proteomes" id="UP001358586">
    <property type="component" value="Chromosome 1"/>
</dbReference>
<dbReference type="Pfam" id="PF10536">
    <property type="entry name" value="PMD"/>
    <property type="match status" value="1"/>
</dbReference>
<protein>
    <recommendedName>
        <fullName evidence="1">Aminotransferase-like plant mobile domain-containing protein</fullName>
    </recommendedName>
</protein>
<dbReference type="EMBL" id="JARKNE010000001">
    <property type="protein sequence ID" value="KAK5844287.1"/>
    <property type="molecule type" value="Genomic_DNA"/>
</dbReference>
<evidence type="ECO:0000313" key="2">
    <source>
        <dbReference type="EMBL" id="KAK5844287.1"/>
    </source>
</evidence>
<gene>
    <name evidence="2" type="ORF">PVK06_000423</name>
</gene>
<keyword evidence="3" id="KW-1185">Reference proteome</keyword>
<feature type="domain" description="Aminotransferase-like plant mobile" evidence="1">
    <location>
        <begin position="6"/>
        <end position="79"/>
    </location>
</feature>
<accession>A0ABR0QY83</accession>
<sequence length="89" mass="10049">MTLIRAFELRSDLISVLIERWHLKTHTFHLSCEECTITLEDVALQLGLPVDKYAVTGSNKVLELTMLCYQLLGCSPNDGEAEFTSLKFS</sequence>
<dbReference type="InterPro" id="IPR044824">
    <property type="entry name" value="MAIN-like"/>
</dbReference>
<dbReference type="PANTHER" id="PTHR46033">
    <property type="entry name" value="PROTEIN MAIN-LIKE 2"/>
    <property type="match status" value="1"/>
</dbReference>